<organism evidence="2 3">
    <name type="scientific">Legionella moravica</name>
    <dbReference type="NCBI Taxonomy" id="39962"/>
    <lineage>
        <taxon>Bacteria</taxon>
        <taxon>Pseudomonadati</taxon>
        <taxon>Pseudomonadota</taxon>
        <taxon>Gammaproteobacteria</taxon>
        <taxon>Legionellales</taxon>
        <taxon>Legionellaceae</taxon>
        <taxon>Legionella</taxon>
    </lineage>
</organism>
<gene>
    <name evidence="2" type="ORF">Lmor_0340</name>
</gene>
<dbReference type="SUPFAM" id="SSF50969">
    <property type="entry name" value="YVTN repeat-like/Quinoprotein amine dehydrogenase"/>
    <property type="match status" value="1"/>
</dbReference>
<protein>
    <recommendedName>
        <fullName evidence="4">Transmembrane protein (Fibronectin III domain and Gp5 C-terminal repeat)</fullName>
    </recommendedName>
</protein>
<dbReference type="EMBL" id="LNYN01000011">
    <property type="protein sequence ID" value="KTD38335.1"/>
    <property type="molecule type" value="Genomic_DNA"/>
</dbReference>
<comment type="caution">
    <text evidence="2">The sequence shown here is derived from an EMBL/GenBank/DDBJ whole genome shotgun (WGS) entry which is preliminary data.</text>
</comment>
<evidence type="ECO:0008006" key="4">
    <source>
        <dbReference type="Google" id="ProtNLM"/>
    </source>
</evidence>
<evidence type="ECO:0000256" key="1">
    <source>
        <dbReference type="SAM" id="MobiDB-lite"/>
    </source>
</evidence>
<dbReference type="Pfam" id="PF17164">
    <property type="entry name" value="DUF5122"/>
    <property type="match status" value="1"/>
</dbReference>
<feature type="region of interest" description="Disordered" evidence="1">
    <location>
        <begin position="118"/>
        <end position="157"/>
    </location>
</feature>
<sequence>MLKRNRIFYIYQVLVGLFLWFTAMSMVQAARPLWTFTPAVGSNPTQAIPANGSASIQYIIENQSNKSKQLVMVPIPGVTQTAPCPLAPKGQAGSSCTLNLVISGSALPQNGVHGGPALCQTNADGSPNSSQCYQPSPGNQLNITLSTAPPTPPTPSATISVNGSPLLLIPNTTGSLIVTNTGSNTALNVMASLPPALMTDVTQDASNCAILIAGESCNLHFTVNAQSHPPTAITVAGTNTNTVGATITLTLPYVTNGTVNAIVLDAANNLIYLGGSFSLVGPNVGNGVPLDNSTGLPVATFPLVNAVVHAVVADGDGGWYIGGSFTNVGGEPRNRIAHILSDGSVDLTWNPDVNGTVLALAVSSTTVYAGGVFTSAGGQARNNIAALDITTGNATAWNPNASSSVTALAVSGSTVYASGTFTSIGGQARNRIAALDASTGNATAW</sequence>
<evidence type="ECO:0000313" key="2">
    <source>
        <dbReference type="EMBL" id="KTD38335.1"/>
    </source>
</evidence>
<accession>A0ABR5RLJ9</accession>
<evidence type="ECO:0000313" key="3">
    <source>
        <dbReference type="Proteomes" id="UP000054985"/>
    </source>
</evidence>
<dbReference type="InterPro" id="IPR011044">
    <property type="entry name" value="Quino_amine_DH_bsu"/>
</dbReference>
<name>A0ABR5RLJ9_9GAMM</name>
<feature type="compositionally biased region" description="Polar residues" evidence="1">
    <location>
        <begin position="119"/>
        <end position="143"/>
    </location>
</feature>
<dbReference type="Gene3D" id="2.80.10.50">
    <property type="match status" value="1"/>
</dbReference>
<keyword evidence="3" id="KW-1185">Reference proteome</keyword>
<dbReference type="RefSeq" id="WP_082650299.1">
    <property type="nucleotide sequence ID" value="NZ_LNYN01000011.1"/>
</dbReference>
<dbReference type="Proteomes" id="UP000054985">
    <property type="component" value="Unassembled WGS sequence"/>
</dbReference>
<reference evidence="2 3" key="1">
    <citation type="submission" date="2015-11" db="EMBL/GenBank/DDBJ databases">
        <title>Genomic analysis of 38 Legionella species identifies large and diverse effector repertoires.</title>
        <authorList>
            <person name="Burstein D."/>
            <person name="Amaro F."/>
            <person name="Zusman T."/>
            <person name="Lifshitz Z."/>
            <person name="Cohen O."/>
            <person name="Gilbert J.A."/>
            <person name="Pupko T."/>
            <person name="Shuman H.A."/>
            <person name="Segal G."/>
        </authorList>
    </citation>
    <scope>NUCLEOTIDE SEQUENCE [LARGE SCALE GENOMIC DNA]</scope>
    <source>
        <strain evidence="2 3">ATCC 43877</strain>
    </source>
</reference>
<feature type="non-terminal residue" evidence="2">
    <location>
        <position position="445"/>
    </location>
</feature>
<dbReference type="InterPro" id="IPR013431">
    <property type="entry name" value="Delta_60_rpt"/>
</dbReference>
<proteinExistence type="predicted"/>